<feature type="transmembrane region" description="Helical" evidence="1">
    <location>
        <begin position="219"/>
        <end position="242"/>
    </location>
</feature>
<dbReference type="InterPro" id="IPR050650">
    <property type="entry name" value="Type-II_Cytokine-TF_Rcpt"/>
</dbReference>
<evidence type="ECO:0000259" key="2">
    <source>
        <dbReference type="Pfam" id="PF01108"/>
    </source>
</evidence>
<dbReference type="Pfam" id="PF01108">
    <property type="entry name" value="Tissue_fac"/>
    <property type="match status" value="1"/>
</dbReference>
<dbReference type="InterPro" id="IPR003961">
    <property type="entry name" value="FN3_dom"/>
</dbReference>
<keyword evidence="4" id="KW-1185">Reference proteome</keyword>
<evidence type="ECO:0000256" key="1">
    <source>
        <dbReference type="SAM" id="Phobius"/>
    </source>
</evidence>
<keyword evidence="1" id="KW-0812">Transmembrane</keyword>
<dbReference type="OrthoDB" id="8704831at2759"/>
<dbReference type="GO" id="GO:0005886">
    <property type="term" value="C:plasma membrane"/>
    <property type="evidence" value="ECO:0007669"/>
    <property type="project" value="TreeGrafter"/>
</dbReference>
<protein>
    <submittedName>
        <fullName evidence="3">Interleukin-20 receptor subunit beta-like</fullName>
    </submittedName>
</protein>
<dbReference type="PANTHER" id="PTHR20859:SF53">
    <property type="entry name" value="INTERLEUKIN-22 RECEPTOR SUBUNIT ALPHA-1"/>
    <property type="match status" value="1"/>
</dbReference>
<dbReference type="AlphaFoldDB" id="A0A8J4X618"/>
<feature type="domain" description="Fibronectin type-III" evidence="2">
    <location>
        <begin position="13"/>
        <end position="106"/>
    </location>
</feature>
<proteinExistence type="predicted"/>
<dbReference type="Proteomes" id="UP000727407">
    <property type="component" value="Unassembled WGS sequence"/>
</dbReference>
<reference evidence="3" key="1">
    <citation type="submission" date="2020-07" db="EMBL/GenBank/DDBJ databases">
        <title>Clarias magur genome sequencing, assembly and annotation.</title>
        <authorList>
            <person name="Kushwaha B."/>
            <person name="Kumar R."/>
            <person name="Das P."/>
            <person name="Joshi C.G."/>
            <person name="Kumar D."/>
            <person name="Nagpure N.S."/>
            <person name="Pandey M."/>
            <person name="Agarwal S."/>
            <person name="Srivastava S."/>
            <person name="Singh M."/>
            <person name="Sahoo L."/>
            <person name="Jayasankar P."/>
            <person name="Meher P.K."/>
            <person name="Koringa P.G."/>
            <person name="Iquebal M.A."/>
            <person name="Das S.P."/>
            <person name="Bit A."/>
            <person name="Patnaik S."/>
            <person name="Patel N."/>
            <person name="Shah T.M."/>
            <person name="Hinsu A."/>
            <person name="Jena J.K."/>
        </authorList>
    </citation>
    <scope>NUCLEOTIDE SEQUENCE</scope>
    <source>
        <strain evidence="3">CIFAMagur01</strain>
        <tissue evidence="3">Testis</tissue>
    </source>
</reference>
<accession>A0A8J4X618</accession>
<dbReference type="EMBL" id="QNUK01000083">
    <property type="protein sequence ID" value="KAF5902909.1"/>
    <property type="molecule type" value="Genomic_DNA"/>
</dbReference>
<gene>
    <name evidence="3" type="ORF">DAT39_007444</name>
</gene>
<comment type="caution">
    <text evidence="3">The sequence shown here is derived from an EMBL/GenBank/DDBJ whole genome shotgun (WGS) entry which is preliminary data.</text>
</comment>
<dbReference type="InterPro" id="IPR036116">
    <property type="entry name" value="FN3_sf"/>
</dbReference>
<dbReference type="InterPro" id="IPR013783">
    <property type="entry name" value="Ig-like_fold"/>
</dbReference>
<keyword evidence="1" id="KW-1133">Transmembrane helix</keyword>
<name>A0A8J4X618_CLAMG</name>
<dbReference type="GO" id="GO:0004896">
    <property type="term" value="F:cytokine receptor activity"/>
    <property type="evidence" value="ECO:0007669"/>
    <property type="project" value="TreeGrafter"/>
</dbReference>
<sequence length="294" mass="33024">MFQKRSSLKTVTAALLIIALTLSHALLLPPLLNVSMQSENMRHVLKWSSLKETCRSVNYTVKYQGEFEYMQSRWQDEDSCREISDTQCDLTLALSSDSDYNITVLAWCNDSVLASPLPKPFNRRDTVLLAPDISVTQGVGQIEVFFRELQNHINVKLQIWKKGDEQNVTSSVITDEKFLFDVSSGGNYCLKAVATLVITNKSNSTDPHCVSVPEPEPAWLIPFAVSMAVILTFAMALTLGLLTLRCSRWLQKIEHHKEEMPDALLGWPSAPVASFDNLQEPTHSLLLVDPSEER</sequence>
<dbReference type="SUPFAM" id="SSF49265">
    <property type="entry name" value="Fibronectin type III"/>
    <property type="match status" value="2"/>
</dbReference>
<evidence type="ECO:0000313" key="3">
    <source>
        <dbReference type="EMBL" id="KAF5902909.1"/>
    </source>
</evidence>
<dbReference type="Gene3D" id="2.60.40.10">
    <property type="entry name" value="Immunoglobulins"/>
    <property type="match status" value="2"/>
</dbReference>
<dbReference type="PANTHER" id="PTHR20859">
    <property type="entry name" value="INTERFERON/INTERLEUKIN RECEPTOR"/>
    <property type="match status" value="1"/>
</dbReference>
<keyword evidence="1" id="KW-0472">Membrane</keyword>
<keyword evidence="3" id="KW-0675">Receptor</keyword>
<organism evidence="3 4">
    <name type="scientific">Clarias magur</name>
    <name type="common">Asian catfish</name>
    <name type="synonym">Macropteronotus magur</name>
    <dbReference type="NCBI Taxonomy" id="1594786"/>
    <lineage>
        <taxon>Eukaryota</taxon>
        <taxon>Metazoa</taxon>
        <taxon>Chordata</taxon>
        <taxon>Craniata</taxon>
        <taxon>Vertebrata</taxon>
        <taxon>Euteleostomi</taxon>
        <taxon>Actinopterygii</taxon>
        <taxon>Neopterygii</taxon>
        <taxon>Teleostei</taxon>
        <taxon>Ostariophysi</taxon>
        <taxon>Siluriformes</taxon>
        <taxon>Clariidae</taxon>
        <taxon>Clarias</taxon>
    </lineage>
</organism>
<evidence type="ECO:0000313" key="4">
    <source>
        <dbReference type="Proteomes" id="UP000727407"/>
    </source>
</evidence>